<feature type="domain" description="Excalibur calcium-binding" evidence="2">
    <location>
        <begin position="39"/>
        <end position="71"/>
    </location>
</feature>
<dbReference type="Pfam" id="PF05901">
    <property type="entry name" value="Excalibur"/>
    <property type="match status" value="1"/>
</dbReference>
<dbReference type="InterPro" id="IPR008613">
    <property type="entry name" value="Excalibur_Ca-bd_domain"/>
</dbReference>
<name>A0ABT0D2W2_9HYPH</name>
<protein>
    <submittedName>
        <fullName evidence="3">Excalibur calcium-binding domain-containing protein</fullName>
    </submittedName>
</protein>
<proteinExistence type="predicted"/>
<evidence type="ECO:0000313" key="4">
    <source>
        <dbReference type="Proteomes" id="UP001522662"/>
    </source>
</evidence>
<evidence type="ECO:0000259" key="2">
    <source>
        <dbReference type="Pfam" id="PF05901"/>
    </source>
</evidence>
<comment type="caution">
    <text evidence="3">The sequence shown here is derived from an EMBL/GenBank/DDBJ whole genome shotgun (WGS) entry which is preliminary data.</text>
</comment>
<dbReference type="Proteomes" id="UP001522662">
    <property type="component" value="Unassembled WGS sequence"/>
</dbReference>
<gene>
    <name evidence="3" type="ORF">MKJ03_15570</name>
</gene>
<dbReference type="EMBL" id="JALAYX010000004">
    <property type="protein sequence ID" value="MCJ8239748.1"/>
    <property type="molecule type" value="Genomic_DNA"/>
</dbReference>
<evidence type="ECO:0000313" key="3">
    <source>
        <dbReference type="EMBL" id="MCJ8239748.1"/>
    </source>
</evidence>
<feature type="signal peptide" evidence="1">
    <location>
        <begin position="1"/>
        <end position="31"/>
    </location>
</feature>
<feature type="chain" id="PRO_5046703186" evidence="1">
    <location>
        <begin position="32"/>
        <end position="89"/>
    </location>
</feature>
<sequence>MSIVRDFRQRFAFLLLSLLLALHGPATGAWAASAELAARTCKQVSTCEDAVILWCNGHRRADGDGDGIPCENVCSTREQVNEIRRVIGC</sequence>
<reference evidence="3 4" key="1">
    <citation type="submission" date="2022-03" db="EMBL/GenBank/DDBJ databases">
        <title>Rhizobium SSM4.3 sp. nov., isolated from Sediment (Gouqi Island).</title>
        <authorList>
            <person name="Chen G."/>
        </authorList>
    </citation>
    <scope>NUCLEOTIDE SEQUENCE [LARGE SCALE GENOMIC DNA]</scope>
    <source>
        <strain evidence="3 4">SSM4.3</strain>
    </source>
</reference>
<evidence type="ECO:0000256" key="1">
    <source>
        <dbReference type="SAM" id="SignalP"/>
    </source>
</evidence>
<organism evidence="3 4">
    <name type="scientific">Peteryoungia algae</name>
    <dbReference type="NCBI Taxonomy" id="2919917"/>
    <lineage>
        <taxon>Bacteria</taxon>
        <taxon>Pseudomonadati</taxon>
        <taxon>Pseudomonadota</taxon>
        <taxon>Alphaproteobacteria</taxon>
        <taxon>Hyphomicrobiales</taxon>
        <taxon>Rhizobiaceae</taxon>
        <taxon>Peteryoungia</taxon>
    </lineage>
</organism>
<keyword evidence="4" id="KW-1185">Reference proteome</keyword>
<accession>A0ABT0D2W2</accession>
<keyword evidence="1" id="KW-0732">Signal</keyword>